<gene>
    <name evidence="8" type="ORF">OLEA9_A093827</name>
</gene>
<dbReference type="Gramene" id="OE9A093827T2">
    <property type="protein sequence ID" value="OE9A093827C2"/>
    <property type="gene ID" value="OE9A093827"/>
</dbReference>
<evidence type="ECO:0000313" key="9">
    <source>
        <dbReference type="Proteomes" id="UP000594638"/>
    </source>
</evidence>
<sequence>MLSTQPNDTSPFYRPLPSNPQSPEHLPQQSQYVVVLPYYRRPRYSCLILHRRLLCIAAVLPFLIAATYILWPSDPYVSIVRLRLDGLQFHTPPKISIDIKLDLTVKVRNRNFYSIDYDSLAVAIGYRGNRLGYATSNHGCVRARGKSYVSATLQVDGVEFLSDVILLLDDLAKGSVPFDTVTEIDGKLGVSFFDIPLKAKISCEITLNAQNQTIDHQSCYPEEMRLCLQIAK</sequence>
<dbReference type="InterPro" id="IPR044839">
    <property type="entry name" value="NDR1-like"/>
</dbReference>
<evidence type="ECO:0000256" key="2">
    <source>
        <dbReference type="ARBA" id="ARBA00022692"/>
    </source>
</evidence>
<organism evidence="8 9">
    <name type="scientific">Olea europaea subsp. europaea</name>
    <dbReference type="NCBI Taxonomy" id="158383"/>
    <lineage>
        <taxon>Eukaryota</taxon>
        <taxon>Viridiplantae</taxon>
        <taxon>Streptophyta</taxon>
        <taxon>Embryophyta</taxon>
        <taxon>Tracheophyta</taxon>
        <taxon>Spermatophyta</taxon>
        <taxon>Magnoliopsida</taxon>
        <taxon>eudicotyledons</taxon>
        <taxon>Gunneridae</taxon>
        <taxon>Pentapetalae</taxon>
        <taxon>asterids</taxon>
        <taxon>lamiids</taxon>
        <taxon>Lamiales</taxon>
        <taxon>Oleaceae</taxon>
        <taxon>Oleeae</taxon>
        <taxon>Olea</taxon>
    </lineage>
</organism>
<evidence type="ECO:0000256" key="4">
    <source>
        <dbReference type="ARBA" id="ARBA00023136"/>
    </source>
</evidence>
<protein>
    <submittedName>
        <fullName evidence="8">Transmembrane 106C</fullName>
    </submittedName>
</protein>
<dbReference type="Pfam" id="PF03168">
    <property type="entry name" value="LEA_2"/>
    <property type="match status" value="1"/>
</dbReference>
<dbReference type="GO" id="GO:0098542">
    <property type="term" value="P:defense response to other organism"/>
    <property type="evidence" value="ECO:0007669"/>
    <property type="project" value="InterPro"/>
</dbReference>
<dbReference type="PANTHER" id="PTHR31234:SF69">
    <property type="entry name" value="EXPRESSED PROTEIN"/>
    <property type="match status" value="1"/>
</dbReference>
<keyword evidence="3 6" id="KW-1133">Transmembrane helix</keyword>
<dbReference type="PANTHER" id="PTHR31234">
    <property type="entry name" value="LATE EMBRYOGENESIS ABUNDANT (LEA) HYDROXYPROLINE-RICH GLYCOPROTEIN FAMILY"/>
    <property type="match status" value="1"/>
</dbReference>
<evidence type="ECO:0000256" key="3">
    <source>
        <dbReference type="ARBA" id="ARBA00022989"/>
    </source>
</evidence>
<proteinExistence type="predicted"/>
<accession>A0A8S0S4W7</accession>
<feature type="domain" description="Late embryogenesis abundant protein LEA-2 subgroup" evidence="7">
    <location>
        <begin position="104"/>
        <end position="199"/>
    </location>
</feature>
<dbReference type="SUPFAM" id="SSF117070">
    <property type="entry name" value="LEA14-like"/>
    <property type="match status" value="1"/>
</dbReference>
<dbReference type="Proteomes" id="UP000594638">
    <property type="component" value="Unassembled WGS sequence"/>
</dbReference>
<evidence type="ECO:0000259" key="7">
    <source>
        <dbReference type="Pfam" id="PF03168"/>
    </source>
</evidence>
<dbReference type="EMBL" id="CACTIH010003911">
    <property type="protein sequence ID" value="CAA2987261.1"/>
    <property type="molecule type" value="Genomic_DNA"/>
</dbReference>
<comment type="caution">
    <text evidence="8">The sequence shown here is derived from an EMBL/GenBank/DDBJ whole genome shotgun (WGS) entry which is preliminary data.</text>
</comment>
<evidence type="ECO:0000256" key="5">
    <source>
        <dbReference type="SAM" id="MobiDB-lite"/>
    </source>
</evidence>
<evidence type="ECO:0000313" key="8">
    <source>
        <dbReference type="EMBL" id="CAA2987261.1"/>
    </source>
</evidence>
<evidence type="ECO:0000256" key="6">
    <source>
        <dbReference type="SAM" id="Phobius"/>
    </source>
</evidence>
<feature type="region of interest" description="Disordered" evidence="5">
    <location>
        <begin position="1"/>
        <end position="25"/>
    </location>
</feature>
<dbReference type="OrthoDB" id="1414122at2759"/>
<keyword evidence="2 6" id="KW-0812">Transmembrane</keyword>
<dbReference type="AlphaFoldDB" id="A0A8S0S4W7"/>
<dbReference type="Gene3D" id="2.60.40.1820">
    <property type="match status" value="1"/>
</dbReference>
<feature type="transmembrane region" description="Helical" evidence="6">
    <location>
        <begin position="53"/>
        <end position="71"/>
    </location>
</feature>
<dbReference type="GO" id="GO:0016020">
    <property type="term" value="C:membrane"/>
    <property type="evidence" value="ECO:0007669"/>
    <property type="project" value="UniProtKB-SubCell"/>
</dbReference>
<name>A0A8S0S4W7_OLEEU</name>
<comment type="subcellular location">
    <subcellularLocation>
        <location evidence="1">Membrane</location>
        <topology evidence="1">Single-pass membrane protein</topology>
    </subcellularLocation>
</comment>
<feature type="compositionally biased region" description="Polar residues" evidence="5">
    <location>
        <begin position="1"/>
        <end position="10"/>
    </location>
</feature>
<evidence type="ECO:0000256" key="1">
    <source>
        <dbReference type="ARBA" id="ARBA00004167"/>
    </source>
</evidence>
<keyword evidence="4 6" id="KW-0472">Membrane</keyword>
<keyword evidence="9" id="KW-1185">Reference proteome</keyword>
<dbReference type="InterPro" id="IPR004864">
    <property type="entry name" value="LEA_2"/>
</dbReference>
<reference evidence="8 9" key="1">
    <citation type="submission" date="2019-12" db="EMBL/GenBank/DDBJ databases">
        <authorList>
            <person name="Alioto T."/>
            <person name="Alioto T."/>
            <person name="Gomez Garrido J."/>
        </authorList>
    </citation>
    <scope>NUCLEOTIDE SEQUENCE [LARGE SCALE GENOMIC DNA]</scope>
</reference>